<comment type="caution">
    <text evidence="9">The sequence shown here is derived from an EMBL/GenBank/DDBJ whole genome shotgun (WGS) entry which is preliminary data.</text>
</comment>
<gene>
    <name evidence="9" type="ORF">CQW23_04742</name>
</gene>
<keyword evidence="4 5" id="KW-0804">Transcription</keyword>
<accession>A0A2G2XFH8</accession>
<comment type="domain">
    <text evidence="5">The PPC domain mediates interactions between AHL proteins.</text>
</comment>
<comment type="subcellular location">
    <subcellularLocation>
        <location evidence="5">Nucleus</location>
    </subcellularLocation>
</comment>
<evidence type="ECO:0000256" key="1">
    <source>
        <dbReference type="ARBA" id="ARBA00003687"/>
    </source>
</evidence>
<evidence type="ECO:0000256" key="3">
    <source>
        <dbReference type="ARBA" id="ARBA00023125"/>
    </source>
</evidence>
<keyword evidence="7" id="KW-0812">Transmembrane</keyword>
<keyword evidence="7" id="KW-0472">Membrane</keyword>
<organism evidence="9 10">
    <name type="scientific">Capsicum baccatum</name>
    <name type="common">Peruvian pepper</name>
    <dbReference type="NCBI Taxonomy" id="33114"/>
    <lineage>
        <taxon>Eukaryota</taxon>
        <taxon>Viridiplantae</taxon>
        <taxon>Streptophyta</taxon>
        <taxon>Embryophyta</taxon>
        <taxon>Tracheophyta</taxon>
        <taxon>Spermatophyta</taxon>
        <taxon>Magnoliopsida</taxon>
        <taxon>eudicotyledons</taxon>
        <taxon>Gunneridae</taxon>
        <taxon>Pentapetalae</taxon>
        <taxon>asterids</taxon>
        <taxon>lamiids</taxon>
        <taxon>Solanales</taxon>
        <taxon>Solanaceae</taxon>
        <taxon>Solanoideae</taxon>
        <taxon>Capsiceae</taxon>
        <taxon>Capsicum</taxon>
    </lineage>
</organism>
<dbReference type="EMBL" id="MLFT02000002">
    <property type="protein sequence ID" value="PHT56256.1"/>
    <property type="molecule type" value="Genomic_DNA"/>
</dbReference>
<feature type="transmembrane region" description="Helical" evidence="7">
    <location>
        <begin position="239"/>
        <end position="262"/>
    </location>
</feature>
<keyword evidence="7" id="KW-1133">Transmembrane helix</keyword>
<dbReference type="AlphaFoldDB" id="A0A2G2XFH8"/>
<keyword evidence="3 5" id="KW-0238">DNA-binding</keyword>
<dbReference type="Proteomes" id="UP000224567">
    <property type="component" value="Unassembled WGS sequence"/>
</dbReference>
<feature type="domain" description="PPC" evidence="8">
    <location>
        <begin position="143"/>
        <end position="283"/>
    </location>
</feature>
<evidence type="ECO:0000256" key="4">
    <source>
        <dbReference type="ARBA" id="ARBA00023163"/>
    </source>
</evidence>
<keyword evidence="2 5" id="KW-0805">Transcription regulation</keyword>
<evidence type="ECO:0000256" key="7">
    <source>
        <dbReference type="SAM" id="Phobius"/>
    </source>
</evidence>
<evidence type="ECO:0000313" key="9">
    <source>
        <dbReference type="EMBL" id="PHT56256.1"/>
    </source>
</evidence>
<dbReference type="InterPro" id="IPR017956">
    <property type="entry name" value="AT_hook_DNA-bd_motif"/>
</dbReference>
<dbReference type="GO" id="GO:0003680">
    <property type="term" value="F:minor groove of adenine-thymine-rich DNA binding"/>
    <property type="evidence" value="ECO:0007669"/>
    <property type="project" value="UniProtKB-UniRule"/>
</dbReference>
<reference evidence="10" key="2">
    <citation type="journal article" date="2017" name="J. Anim. Genet.">
        <title>Multiple reference genome sequences of hot pepper reveal the massive evolution of plant disease resistance genes by retroduplication.</title>
        <authorList>
            <person name="Kim S."/>
            <person name="Park J."/>
            <person name="Yeom S.-I."/>
            <person name="Kim Y.-M."/>
            <person name="Seo E."/>
            <person name="Kim K.-T."/>
            <person name="Kim M.-S."/>
            <person name="Lee J.M."/>
            <person name="Cheong K."/>
            <person name="Shin H.-S."/>
            <person name="Kim S.-B."/>
            <person name="Han K."/>
            <person name="Lee J."/>
            <person name="Park M."/>
            <person name="Lee H.-A."/>
            <person name="Lee H.-Y."/>
            <person name="Lee Y."/>
            <person name="Oh S."/>
            <person name="Lee J.H."/>
            <person name="Choi E."/>
            <person name="Choi E."/>
            <person name="Lee S.E."/>
            <person name="Jeon J."/>
            <person name="Kim H."/>
            <person name="Choi G."/>
            <person name="Song H."/>
            <person name="Lee J."/>
            <person name="Lee S.-C."/>
            <person name="Kwon J.-K."/>
            <person name="Lee H.-Y."/>
            <person name="Koo N."/>
            <person name="Hong Y."/>
            <person name="Kim R.W."/>
            <person name="Kang W.-H."/>
            <person name="Huh J.H."/>
            <person name="Kang B.-C."/>
            <person name="Yang T.-J."/>
            <person name="Lee Y.-H."/>
            <person name="Bennetzen J.L."/>
            <person name="Choi D."/>
        </authorList>
    </citation>
    <scope>NUCLEOTIDE SEQUENCE [LARGE SCALE GENOMIC DNA]</scope>
    <source>
        <strain evidence="10">cv. PBC81</strain>
    </source>
</reference>
<name>A0A2G2XFH8_CAPBA</name>
<dbReference type="CDD" id="cd11378">
    <property type="entry name" value="DUF296"/>
    <property type="match status" value="1"/>
</dbReference>
<feature type="compositionally biased region" description="Polar residues" evidence="6">
    <location>
        <begin position="12"/>
        <end position="30"/>
    </location>
</feature>
<dbReference type="InterPro" id="IPR005175">
    <property type="entry name" value="PPC_dom"/>
</dbReference>
<protein>
    <recommendedName>
        <fullName evidence="5">AT-hook motif nuclear-localized protein</fullName>
    </recommendedName>
</protein>
<dbReference type="SUPFAM" id="SSF117856">
    <property type="entry name" value="AF0104/ALDC/Ptd012-like"/>
    <property type="match status" value="1"/>
</dbReference>
<sequence>MSAGESNGVHASMQNMGSPFPTDGTSTYNPLMQPISSSTSPSPPPFLLHAAGVPGEPPVNTTAPLGMNSASTEPAKRKRGRPRKYAPEGPTISPPPSASQVVGGGFSSPTPPQAAEAVVKKGRGRPPGSGRKQQVADLGSEASGFGFRPHVISIKAGEDVFAKLMSFSQSTSKAMCVLSANGSISNVSLWQAATSGGTVTYMGRFEILTLSGSFFISESGGQRSRTGGLTVSLAGPDGLVLGGVVAGLLTAAAAVQVIVGSFSTKGQRQLKPGNSDAFGTPATFVSGASAARSPPSLGTVSESSGGPISPHNQFVETSNGSPSGVGNLPWR</sequence>
<dbReference type="SMART" id="SM00384">
    <property type="entry name" value="AT_hook"/>
    <property type="match status" value="2"/>
</dbReference>
<evidence type="ECO:0000256" key="5">
    <source>
        <dbReference type="RuleBase" id="RU367031"/>
    </source>
</evidence>
<evidence type="ECO:0000256" key="2">
    <source>
        <dbReference type="ARBA" id="ARBA00023015"/>
    </source>
</evidence>
<evidence type="ECO:0000259" key="8">
    <source>
        <dbReference type="PROSITE" id="PS51742"/>
    </source>
</evidence>
<comment type="function">
    <text evidence="1 5">Transcription factor that specifically binds AT-rich DNA sequences related to the nuclear matrix attachment regions (MARs).</text>
</comment>
<dbReference type="InterPro" id="IPR039605">
    <property type="entry name" value="AHL"/>
</dbReference>
<feature type="compositionally biased region" description="Polar residues" evidence="6">
    <location>
        <begin position="59"/>
        <end position="72"/>
    </location>
</feature>
<feature type="compositionally biased region" description="Polar residues" evidence="6">
    <location>
        <begin position="296"/>
        <end position="324"/>
    </location>
</feature>
<dbReference type="OrthoDB" id="1750003at2759"/>
<evidence type="ECO:0000313" key="10">
    <source>
        <dbReference type="Proteomes" id="UP000224567"/>
    </source>
</evidence>
<keyword evidence="10" id="KW-1185">Reference proteome</keyword>
<dbReference type="PANTHER" id="PTHR31500">
    <property type="entry name" value="AT-HOOK MOTIF NUCLEAR-LOCALIZED PROTEIN 9"/>
    <property type="match status" value="1"/>
</dbReference>
<feature type="region of interest" description="Disordered" evidence="6">
    <location>
        <begin position="289"/>
        <end position="331"/>
    </location>
</feature>
<dbReference type="PROSITE" id="PS51742">
    <property type="entry name" value="PPC"/>
    <property type="match status" value="1"/>
</dbReference>
<dbReference type="GO" id="GO:0005634">
    <property type="term" value="C:nucleus"/>
    <property type="evidence" value="ECO:0007669"/>
    <property type="project" value="UniProtKB-SubCell"/>
</dbReference>
<dbReference type="STRING" id="33114.A0A2G2XFH8"/>
<feature type="region of interest" description="Disordered" evidence="6">
    <location>
        <begin position="1"/>
        <end position="134"/>
    </location>
</feature>
<proteinExistence type="predicted"/>
<dbReference type="Gene3D" id="3.30.1330.80">
    <property type="entry name" value="Hypothetical protein, similar to alpha- acetolactate decarboxylase, domain 2"/>
    <property type="match status" value="1"/>
</dbReference>
<evidence type="ECO:0000256" key="6">
    <source>
        <dbReference type="SAM" id="MobiDB-lite"/>
    </source>
</evidence>
<dbReference type="Pfam" id="PF03479">
    <property type="entry name" value="PCC"/>
    <property type="match status" value="1"/>
</dbReference>
<keyword evidence="5" id="KW-0539">Nucleus</keyword>
<dbReference type="PANTHER" id="PTHR31500:SF107">
    <property type="entry name" value="AT-HOOK MOTIF NUCLEAR-LOCALIZED PROTEIN"/>
    <property type="match status" value="1"/>
</dbReference>
<reference evidence="9 10" key="1">
    <citation type="journal article" date="2017" name="Genome Biol.">
        <title>New reference genome sequences of hot pepper reveal the massive evolution of plant disease-resistance genes by retroduplication.</title>
        <authorList>
            <person name="Kim S."/>
            <person name="Park J."/>
            <person name="Yeom S.I."/>
            <person name="Kim Y.M."/>
            <person name="Seo E."/>
            <person name="Kim K.T."/>
            <person name="Kim M.S."/>
            <person name="Lee J.M."/>
            <person name="Cheong K."/>
            <person name="Shin H.S."/>
            <person name="Kim S.B."/>
            <person name="Han K."/>
            <person name="Lee J."/>
            <person name="Park M."/>
            <person name="Lee H.A."/>
            <person name="Lee H.Y."/>
            <person name="Lee Y."/>
            <person name="Oh S."/>
            <person name="Lee J.H."/>
            <person name="Choi E."/>
            <person name="Choi E."/>
            <person name="Lee S.E."/>
            <person name="Jeon J."/>
            <person name="Kim H."/>
            <person name="Choi G."/>
            <person name="Song H."/>
            <person name="Lee J."/>
            <person name="Lee S.C."/>
            <person name="Kwon J.K."/>
            <person name="Lee H.Y."/>
            <person name="Koo N."/>
            <person name="Hong Y."/>
            <person name="Kim R.W."/>
            <person name="Kang W.H."/>
            <person name="Huh J.H."/>
            <person name="Kang B.C."/>
            <person name="Yang T.J."/>
            <person name="Lee Y.H."/>
            <person name="Bennetzen J.L."/>
            <person name="Choi D."/>
        </authorList>
    </citation>
    <scope>NUCLEOTIDE SEQUENCE [LARGE SCALE GENOMIC DNA]</scope>
    <source>
        <strain evidence="10">cv. PBC81</strain>
    </source>
</reference>